<keyword evidence="1" id="KW-0808">Transferase</keyword>
<dbReference type="Proteomes" id="UP000562352">
    <property type="component" value="Unassembled WGS sequence"/>
</dbReference>
<protein>
    <submittedName>
        <fullName evidence="1">Light-regulated signal transduction histidine kinase (Bacteriophytochrome)</fullName>
    </submittedName>
</protein>
<evidence type="ECO:0000313" key="2">
    <source>
        <dbReference type="Proteomes" id="UP000562352"/>
    </source>
</evidence>
<keyword evidence="2" id="KW-1185">Reference proteome</keyword>
<dbReference type="GO" id="GO:0016301">
    <property type="term" value="F:kinase activity"/>
    <property type="evidence" value="ECO:0007669"/>
    <property type="project" value="UniProtKB-KW"/>
</dbReference>
<proteinExistence type="predicted"/>
<dbReference type="RefSeq" id="WP_184942756.1">
    <property type="nucleotide sequence ID" value="NZ_BAAAWZ010000001.1"/>
</dbReference>
<reference evidence="1 2" key="1">
    <citation type="submission" date="2020-08" db="EMBL/GenBank/DDBJ databases">
        <title>Genomic Encyclopedia of Type Strains, Phase III (KMG-III): the genomes of soil and plant-associated and newly described type strains.</title>
        <authorList>
            <person name="Whitman W."/>
        </authorList>
    </citation>
    <scope>NUCLEOTIDE SEQUENCE [LARGE SCALE GENOMIC DNA]</scope>
    <source>
        <strain evidence="1 2">CECT 3303</strain>
    </source>
</reference>
<comment type="caution">
    <text evidence="1">The sequence shown here is derived from an EMBL/GenBank/DDBJ whole genome shotgun (WGS) entry which is preliminary data.</text>
</comment>
<gene>
    <name evidence="1" type="ORF">FHS22_003429</name>
</gene>
<organism evidence="1 2">
    <name type="scientific">Planomonospora venezuelensis</name>
    <dbReference type="NCBI Taxonomy" id="1999"/>
    <lineage>
        <taxon>Bacteria</taxon>
        <taxon>Bacillati</taxon>
        <taxon>Actinomycetota</taxon>
        <taxon>Actinomycetes</taxon>
        <taxon>Streptosporangiales</taxon>
        <taxon>Streptosporangiaceae</taxon>
        <taxon>Planomonospora</taxon>
    </lineage>
</organism>
<dbReference type="EMBL" id="JACHJJ010000010">
    <property type="protein sequence ID" value="MBB5964146.1"/>
    <property type="molecule type" value="Genomic_DNA"/>
</dbReference>
<sequence length="60" mass="6288">MAAARFRRADELSAHNRELRQADALRDHLVAVVSHFMVTLPLARTAQPPAGGPGNVGGGG</sequence>
<accession>A0A841D9S3</accession>
<evidence type="ECO:0000313" key="1">
    <source>
        <dbReference type="EMBL" id="MBB5964146.1"/>
    </source>
</evidence>
<keyword evidence="1" id="KW-0418">Kinase</keyword>
<dbReference type="AlphaFoldDB" id="A0A841D9S3"/>
<name>A0A841D9S3_PLAVE</name>